<organism evidence="1 2">
    <name type="scientific">Acidithiobacillus ferruginosus</name>
    <dbReference type="NCBI Taxonomy" id="3063951"/>
    <lineage>
        <taxon>Bacteria</taxon>
        <taxon>Pseudomonadati</taxon>
        <taxon>Pseudomonadota</taxon>
        <taxon>Acidithiobacillia</taxon>
        <taxon>Acidithiobacillales</taxon>
        <taxon>Acidithiobacillaceae</taxon>
        <taxon>Acidithiobacillus</taxon>
    </lineage>
</organism>
<protein>
    <submittedName>
        <fullName evidence="1">Uncharacterized protein</fullName>
    </submittedName>
</protein>
<reference evidence="1 2" key="1">
    <citation type="journal article" date="2021" name="ISME J.">
        <title>Genomic evolution of the class Acidithiobacillia: deep-branching Proteobacteria living in extreme acidic conditions.</title>
        <authorList>
            <person name="Moya-Beltran A."/>
            <person name="Beard S."/>
            <person name="Rojas-Villalobos C."/>
            <person name="Issotta F."/>
            <person name="Gallardo Y."/>
            <person name="Ulloa R."/>
            <person name="Giaveno A."/>
            <person name="Degli Esposti M."/>
            <person name="Johnson D.B."/>
            <person name="Quatrini R."/>
        </authorList>
    </citation>
    <scope>NUCLEOTIDE SEQUENCE [LARGE SCALE GENOMIC DNA]</scope>
    <source>
        <strain evidence="1 2">CF3</strain>
    </source>
</reference>
<proteinExistence type="predicted"/>
<evidence type="ECO:0000313" key="1">
    <source>
        <dbReference type="EMBL" id="XRP72155.1"/>
    </source>
</evidence>
<gene>
    <name evidence="1" type="ORF">HF292_010095</name>
</gene>
<keyword evidence="2" id="KW-1185">Reference proteome</keyword>
<dbReference type="EMBL" id="CP130946">
    <property type="protein sequence ID" value="XRP72155.1"/>
    <property type="molecule type" value="Genomic_DNA"/>
</dbReference>
<dbReference type="Proteomes" id="UP001196097">
    <property type="component" value="Chromosome"/>
</dbReference>
<accession>A0ACD5IEB7</accession>
<name>A0ACD5IEB7_9PROT</name>
<evidence type="ECO:0000313" key="2">
    <source>
        <dbReference type="Proteomes" id="UP001196097"/>
    </source>
</evidence>
<sequence>MMDGGGYPLFWIDLASGEKICEVEDRLLGSQACSLDDVWCFAENFIRENFNYLNVPCIVSSEKQYDHYSIQCDQYREKIALLEQRVQNISTMSAREKEDLAEKEYDHAGDAEDAGVIIPKCP</sequence>